<accession>A0A378JLV6</accession>
<evidence type="ECO:0000313" key="1">
    <source>
        <dbReference type="EMBL" id="STX51678.1"/>
    </source>
</evidence>
<dbReference type="AlphaFoldDB" id="A0A378JLV6"/>
<protein>
    <submittedName>
        <fullName evidence="1">Uncharacterized protein</fullName>
    </submittedName>
</protein>
<keyword evidence="2" id="KW-1185">Reference proteome</keyword>
<dbReference type="RefSeq" id="WP_115331299.1">
    <property type="nucleotide sequence ID" value="NZ_CAAAHP010000002.1"/>
</dbReference>
<proteinExistence type="predicted"/>
<dbReference type="Proteomes" id="UP000254794">
    <property type="component" value="Unassembled WGS sequence"/>
</dbReference>
<dbReference type="EMBL" id="UGOD01000001">
    <property type="protein sequence ID" value="STX51678.1"/>
    <property type="molecule type" value="Genomic_DNA"/>
</dbReference>
<evidence type="ECO:0000313" key="2">
    <source>
        <dbReference type="Proteomes" id="UP000254794"/>
    </source>
</evidence>
<sequence length="272" mass="31368">MPSKNNAQVQDINTHGMEEEIILMSEEADKFEENWVKKREKNGAKIIKVGNHEEDLFPINPKILTKVGHGVYMEHTMTMYHFYNTSNHILIEKFKDILIHCPTIKRLNLYACKSGLPPIESDKKTLAERLSITGSKERFKYGQMSFAEYFILKLAESFSKEEKEFPQGLDLVACLGDVKSNNGKPGISGNYRKNLVQETYMDIDSKSKLIRINCNKFLAEYKLINSTKQENTSMTFYSNTSNQRNTFFVAQTLSESQSPQEDISYSYQNEHN</sequence>
<organism evidence="1 2">
    <name type="scientific">Legionella busanensis</name>
    <dbReference type="NCBI Taxonomy" id="190655"/>
    <lineage>
        <taxon>Bacteria</taxon>
        <taxon>Pseudomonadati</taxon>
        <taxon>Pseudomonadota</taxon>
        <taxon>Gammaproteobacteria</taxon>
        <taxon>Legionellales</taxon>
        <taxon>Legionellaceae</taxon>
        <taxon>Legionella</taxon>
    </lineage>
</organism>
<dbReference type="OrthoDB" id="5659188at2"/>
<name>A0A378JLV6_9GAMM</name>
<reference evidence="1 2" key="1">
    <citation type="submission" date="2018-06" db="EMBL/GenBank/DDBJ databases">
        <authorList>
            <consortium name="Pathogen Informatics"/>
            <person name="Doyle S."/>
        </authorList>
    </citation>
    <scope>NUCLEOTIDE SEQUENCE [LARGE SCALE GENOMIC DNA]</scope>
    <source>
        <strain evidence="1 2">NCTC13316</strain>
    </source>
</reference>
<gene>
    <name evidence="1" type="ORF">NCTC13316_01774</name>
</gene>